<protein>
    <submittedName>
        <fullName evidence="3">Protein Tube</fullName>
    </submittedName>
</protein>
<evidence type="ECO:0000313" key="3">
    <source>
        <dbReference type="EMBL" id="KAJ6648811.1"/>
    </source>
</evidence>
<feature type="compositionally biased region" description="Acidic residues" evidence="1">
    <location>
        <begin position="137"/>
        <end position="149"/>
    </location>
</feature>
<feature type="domain" description="Tube Death" evidence="2">
    <location>
        <begin position="3"/>
        <end position="133"/>
    </location>
</feature>
<dbReference type="Proteomes" id="UP001151699">
    <property type="component" value="Chromosome A"/>
</dbReference>
<keyword evidence="4" id="KW-1185">Reference proteome</keyword>
<dbReference type="EMBL" id="WJQU01000001">
    <property type="protein sequence ID" value="KAJ6648811.1"/>
    <property type="molecule type" value="Genomic_DNA"/>
</dbReference>
<evidence type="ECO:0000256" key="1">
    <source>
        <dbReference type="SAM" id="MobiDB-lite"/>
    </source>
</evidence>
<dbReference type="InterPro" id="IPR011029">
    <property type="entry name" value="DEATH-like_dom_sf"/>
</dbReference>
<sequence>MAFTRTTLVRNLSRTELLKIAEILNENFAWKKLMQIVPFELTHQEQLNEDKPKYDFHHIKLVENAAATLKKPAAQIFLEEWSTSGRIQPSLSHLLELLIKSVLFRAADYVAVHLLSEAPPQRPTKGPAAKVDITLPPDDDSDEDDQDEDVLPHSSDIVNINGETKEIRTKQILNQQLKTDESGSSTRFNDTDFKPLIDAETRSQLSFAGDSSYLPEFSEILQNTPYRSTITQEQGTIAEETLSDHYSEHVRLPQSDSCVPMISMLNMNQGTISTKSSTIEDITAEIPNISALNLDSADTQNSKDQQEFSEIIPHLSALLK</sequence>
<dbReference type="AlphaFoldDB" id="A0A9Q0NFZ3"/>
<evidence type="ECO:0000313" key="4">
    <source>
        <dbReference type="Proteomes" id="UP001151699"/>
    </source>
</evidence>
<reference evidence="3" key="1">
    <citation type="submission" date="2022-07" db="EMBL/GenBank/DDBJ databases">
        <authorList>
            <person name="Trinca V."/>
            <person name="Uliana J.V.C."/>
            <person name="Torres T.T."/>
            <person name="Ward R.J."/>
            <person name="Monesi N."/>
        </authorList>
    </citation>
    <scope>NUCLEOTIDE SEQUENCE</scope>
    <source>
        <strain evidence="3">HSMRA1968</strain>
        <tissue evidence="3">Whole embryos</tissue>
    </source>
</reference>
<dbReference type="OrthoDB" id="4062651at2759"/>
<dbReference type="Gene3D" id="1.10.533.10">
    <property type="entry name" value="Death Domain, Fas"/>
    <property type="match status" value="1"/>
</dbReference>
<accession>A0A9Q0NFZ3</accession>
<comment type="caution">
    <text evidence="3">The sequence shown here is derived from an EMBL/GenBank/DDBJ whole genome shotgun (WGS) entry which is preliminary data.</text>
</comment>
<dbReference type="InterPro" id="IPR029397">
    <property type="entry name" value="Tube_Death"/>
</dbReference>
<dbReference type="Pfam" id="PF14786">
    <property type="entry name" value="Death_2"/>
    <property type="match status" value="1"/>
</dbReference>
<name>A0A9Q0NFZ3_9DIPT</name>
<gene>
    <name evidence="3" type="primary">tub</name>
    <name evidence="3" type="ORF">Bhyg_04043</name>
</gene>
<organism evidence="3 4">
    <name type="scientific">Pseudolycoriella hygida</name>
    <dbReference type="NCBI Taxonomy" id="35572"/>
    <lineage>
        <taxon>Eukaryota</taxon>
        <taxon>Metazoa</taxon>
        <taxon>Ecdysozoa</taxon>
        <taxon>Arthropoda</taxon>
        <taxon>Hexapoda</taxon>
        <taxon>Insecta</taxon>
        <taxon>Pterygota</taxon>
        <taxon>Neoptera</taxon>
        <taxon>Endopterygota</taxon>
        <taxon>Diptera</taxon>
        <taxon>Nematocera</taxon>
        <taxon>Sciaroidea</taxon>
        <taxon>Sciaridae</taxon>
        <taxon>Pseudolycoriella</taxon>
    </lineage>
</organism>
<evidence type="ECO:0000259" key="2">
    <source>
        <dbReference type="Pfam" id="PF14786"/>
    </source>
</evidence>
<proteinExistence type="predicted"/>
<feature type="region of interest" description="Disordered" evidence="1">
    <location>
        <begin position="118"/>
        <end position="162"/>
    </location>
</feature>
<dbReference type="SUPFAM" id="SSF47986">
    <property type="entry name" value="DEATH domain"/>
    <property type="match status" value="1"/>
</dbReference>